<evidence type="ECO:0000313" key="16">
    <source>
        <dbReference type="EMBL" id="CDT04476.1"/>
    </source>
</evidence>
<dbReference type="InterPro" id="IPR005791">
    <property type="entry name" value="SecD"/>
</dbReference>
<evidence type="ECO:0000256" key="6">
    <source>
        <dbReference type="ARBA" id="ARBA00022989"/>
    </source>
</evidence>
<accession>A0A822MTX5</accession>
<keyword evidence="3 11" id="KW-1003">Cell membrane</keyword>
<feature type="domain" description="SecD export protein N-terminal TM" evidence="13">
    <location>
        <begin position="3"/>
        <end position="83"/>
    </location>
</feature>
<comment type="similarity">
    <text evidence="9 11">Belongs to the SecD/SecF family. SecD subfamily.</text>
</comment>
<evidence type="ECO:0000256" key="9">
    <source>
        <dbReference type="ARBA" id="ARBA00060774"/>
    </source>
</evidence>
<dbReference type="Pfam" id="PF22599">
    <property type="entry name" value="SecDF_P1_head"/>
    <property type="match status" value="1"/>
</dbReference>
<dbReference type="GO" id="GO:0005886">
    <property type="term" value="C:plasma membrane"/>
    <property type="evidence" value="ECO:0007669"/>
    <property type="project" value="UniProtKB-SubCell"/>
</dbReference>
<dbReference type="GO" id="GO:0043952">
    <property type="term" value="P:protein transport by the Sec complex"/>
    <property type="evidence" value="ECO:0007669"/>
    <property type="project" value="UniProtKB-UniRule"/>
</dbReference>
<feature type="transmembrane region" description="Helical" evidence="11">
    <location>
        <begin position="451"/>
        <end position="471"/>
    </location>
</feature>
<evidence type="ECO:0000256" key="2">
    <source>
        <dbReference type="ARBA" id="ARBA00022448"/>
    </source>
</evidence>
<dbReference type="InterPro" id="IPR048634">
    <property type="entry name" value="SecD_SecF_C"/>
</dbReference>
<dbReference type="GO" id="GO:0006605">
    <property type="term" value="P:protein targeting"/>
    <property type="evidence" value="ECO:0007669"/>
    <property type="project" value="UniProtKB-UniRule"/>
</dbReference>
<gene>
    <name evidence="11 16" type="primary">secD</name>
    <name evidence="16" type="ORF">VCR5J5_1370296</name>
</gene>
<dbReference type="Pfam" id="PF02355">
    <property type="entry name" value="SecD_SecF_C"/>
    <property type="match status" value="1"/>
</dbReference>
<evidence type="ECO:0000256" key="4">
    <source>
        <dbReference type="ARBA" id="ARBA00022692"/>
    </source>
</evidence>
<evidence type="ECO:0000259" key="14">
    <source>
        <dbReference type="Pfam" id="PF21760"/>
    </source>
</evidence>
<dbReference type="InterPro" id="IPR054384">
    <property type="entry name" value="SecDF_P1_head"/>
</dbReference>
<organism evidence="16 17">
    <name type="scientific">Vibrio crassostreae</name>
    <dbReference type="NCBI Taxonomy" id="246167"/>
    <lineage>
        <taxon>Bacteria</taxon>
        <taxon>Pseudomonadati</taxon>
        <taxon>Pseudomonadota</taxon>
        <taxon>Gammaproteobacteria</taxon>
        <taxon>Vibrionales</taxon>
        <taxon>Vibrionaceae</taxon>
        <taxon>Vibrio</taxon>
    </lineage>
</organism>
<dbReference type="EMBL" id="CCJV01000043">
    <property type="protein sequence ID" value="CDT04476.1"/>
    <property type="molecule type" value="Genomic_DNA"/>
</dbReference>
<comment type="caution">
    <text evidence="11">Lacks conserved residue(s) required for the propagation of feature annotation.</text>
</comment>
<evidence type="ECO:0000256" key="8">
    <source>
        <dbReference type="ARBA" id="ARBA00023136"/>
    </source>
</evidence>
<dbReference type="AlphaFoldDB" id="A0A822MTX5"/>
<dbReference type="InterPro" id="IPR055344">
    <property type="entry name" value="SecD_SecF_C_bact"/>
</dbReference>
<dbReference type="GO" id="GO:0015450">
    <property type="term" value="F:protein-transporting ATPase activity"/>
    <property type="evidence" value="ECO:0007669"/>
    <property type="project" value="InterPro"/>
</dbReference>
<dbReference type="InterPro" id="IPR001036">
    <property type="entry name" value="Acrflvin-R"/>
</dbReference>
<dbReference type="InterPro" id="IPR048631">
    <property type="entry name" value="SecD_1st"/>
</dbReference>
<proteinExistence type="inferred from homology"/>
<keyword evidence="7 11" id="KW-0811">Translocation</keyword>
<evidence type="ECO:0000256" key="7">
    <source>
        <dbReference type="ARBA" id="ARBA00023010"/>
    </source>
</evidence>
<dbReference type="Pfam" id="PF13721">
    <property type="entry name" value="SecD-TM1"/>
    <property type="match status" value="1"/>
</dbReference>
<evidence type="ECO:0000256" key="10">
    <source>
        <dbReference type="ARBA" id="ARBA00068220"/>
    </source>
</evidence>
<evidence type="ECO:0000259" key="12">
    <source>
        <dbReference type="Pfam" id="PF02355"/>
    </source>
</evidence>
<feature type="transmembrane region" description="Helical" evidence="11">
    <location>
        <begin position="552"/>
        <end position="570"/>
    </location>
</feature>
<dbReference type="Gene3D" id="3.30.1360.200">
    <property type="match status" value="1"/>
</dbReference>
<evidence type="ECO:0000259" key="13">
    <source>
        <dbReference type="Pfam" id="PF13721"/>
    </source>
</evidence>
<dbReference type="Gene3D" id="1.20.1640.10">
    <property type="entry name" value="Multidrug efflux transporter AcrB transmembrane domain"/>
    <property type="match status" value="1"/>
</dbReference>
<evidence type="ECO:0000259" key="15">
    <source>
        <dbReference type="Pfam" id="PF22599"/>
    </source>
</evidence>
<feature type="domain" description="Protein export membrane protein SecD/SecF C-terminal" evidence="12">
    <location>
        <begin position="407"/>
        <end position="573"/>
    </location>
</feature>
<keyword evidence="5 11" id="KW-0653">Protein transport</keyword>
<comment type="subunit">
    <text evidence="11">Forms a complex with SecF. Part of the essential Sec protein translocation apparatus which comprises SecA, SecYEG and auxiliary proteins SecDF-YajC and YidC.</text>
</comment>
<dbReference type="Proteomes" id="UP000049495">
    <property type="component" value="Unassembled WGS sequence"/>
</dbReference>
<keyword evidence="2 11" id="KW-0813">Transport</keyword>
<keyword evidence="4 11" id="KW-0812">Transmembrane</keyword>
<dbReference type="Gene3D" id="3.30.70.3400">
    <property type="match status" value="2"/>
</dbReference>
<name>A0A822MTX5_9VIBR</name>
<feature type="domain" description="SecDF P1 head subdomain" evidence="15">
    <location>
        <begin position="286"/>
        <end position="405"/>
    </location>
</feature>
<feature type="domain" description="Protein translocase subunit SecDF P1" evidence="14">
    <location>
        <begin position="218"/>
        <end position="276"/>
    </location>
</feature>
<dbReference type="PANTHER" id="PTHR30081:SF13">
    <property type="entry name" value="PROTEIN TRANSLOCASE SUBUNIT SECD"/>
    <property type="match status" value="1"/>
</dbReference>
<comment type="subcellular location">
    <subcellularLocation>
        <location evidence="1 11">Cell membrane</location>
        <topology evidence="1 11">Multi-pass membrane protein</topology>
    </subcellularLocation>
</comment>
<evidence type="ECO:0000256" key="5">
    <source>
        <dbReference type="ARBA" id="ARBA00022927"/>
    </source>
</evidence>
<feature type="transmembrane region" description="Helical" evidence="11">
    <location>
        <begin position="477"/>
        <end position="499"/>
    </location>
</feature>
<dbReference type="PANTHER" id="PTHR30081">
    <property type="entry name" value="PROTEIN-EXPORT MEMBRANE PROTEIN SEC"/>
    <property type="match status" value="1"/>
</dbReference>
<dbReference type="InterPro" id="IPR022813">
    <property type="entry name" value="SecD/SecF_arch_bac"/>
</dbReference>
<dbReference type="FunFam" id="1.20.1640.10:FF:000004">
    <property type="entry name" value="Protein translocase subunit SecD"/>
    <property type="match status" value="1"/>
</dbReference>
<reference evidence="17" key="1">
    <citation type="submission" date="2014-06" db="EMBL/GenBank/DDBJ databases">
        <authorList>
            <person name="Le Roux Frederique"/>
        </authorList>
    </citation>
    <scope>NUCLEOTIDE SEQUENCE [LARGE SCALE GENOMIC DNA]</scope>
    <source>
        <strain evidence="17">J5-5</strain>
    </source>
</reference>
<dbReference type="SUPFAM" id="SSF82866">
    <property type="entry name" value="Multidrug efflux transporter AcrB transmembrane domain"/>
    <property type="match status" value="1"/>
</dbReference>
<evidence type="ECO:0000256" key="3">
    <source>
        <dbReference type="ARBA" id="ARBA00022475"/>
    </source>
</evidence>
<sequence length="586" mass="63928">MKRIFAYFLLILLLISAIPSFFGEKPALVLNHANSTLSIEPLLSTLVENQITPLGIDNRQDETTLIFESKAEQREAQQALSLAFPLAHSHFSFVSAAPQLFSHIGLTPINLGLDLRGGVQFMLQVEVNESARSLVEATSTNVRHLASAQGIRSRITDIDNNGFSVILTNSNRKDSNNTQSLTDQMRSQFPEWKVNVNENVLRFTLEESVQEEQASLAMQQTLNIMRQRIESLGITEAVTQRQGADRILIELPGVQDPQIAKRIIGATATISFHTVVDSSQAAQVHDTRDGEPVRLSRQPVLTGDYIIGASASVGEFGQPEVNLVLSSAGGSKMSDFSRSNIGKPMATLYSEYHQDHNNQLVQRHEVINIATIQSQLGSRFRITGIGQISDAQDLALILRSGSLTVPVTIIDEQVIGPSLGEENIQKGLLAVLVGLALTFLSMLVLYRRFGVIACAALITNIVMIVGFLSLIPGATLTLPGIAGLVLTMGMAVDTNVLVFERIKEEMRSGRSLSSAIPRGYKEARSTIIDANLTSLITAIILFAIGYGAVKGFAITLGIGLLTSMFTGLFYSQMWMTKLWGYENDKV</sequence>
<dbReference type="NCBIfam" id="TIGR00916">
    <property type="entry name" value="2A0604s01"/>
    <property type="match status" value="1"/>
</dbReference>
<evidence type="ECO:0000256" key="1">
    <source>
        <dbReference type="ARBA" id="ARBA00004651"/>
    </source>
</evidence>
<dbReference type="PRINTS" id="PR00702">
    <property type="entry name" value="ACRIFLAVINRP"/>
</dbReference>
<evidence type="ECO:0000256" key="11">
    <source>
        <dbReference type="HAMAP-Rule" id="MF_01463"/>
    </source>
</evidence>
<comment type="function">
    <text evidence="11">Part of the Sec protein translocase complex. Interacts with the SecYEG preprotein conducting channel. SecDF uses the proton motive force (PMF) to complete protein translocation after the ATP-dependent function of SecA.</text>
</comment>
<keyword evidence="6 11" id="KW-1133">Transmembrane helix</keyword>
<dbReference type="RefSeq" id="WP_055318705.1">
    <property type="nucleotide sequence ID" value="NZ_CAWQCV010000149.1"/>
</dbReference>
<feature type="transmembrane region" description="Helical" evidence="11">
    <location>
        <begin position="527"/>
        <end position="546"/>
    </location>
</feature>
<dbReference type="InterPro" id="IPR027398">
    <property type="entry name" value="SecD-TM"/>
</dbReference>
<dbReference type="NCBIfam" id="TIGR01129">
    <property type="entry name" value="secD"/>
    <property type="match status" value="1"/>
</dbReference>
<keyword evidence="8 11" id="KW-0472">Membrane</keyword>
<dbReference type="HAMAP" id="MF_01463_B">
    <property type="entry name" value="SecD_B"/>
    <property type="match status" value="1"/>
</dbReference>
<dbReference type="Pfam" id="PF21760">
    <property type="entry name" value="SecD_1st"/>
    <property type="match status" value="1"/>
</dbReference>
<evidence type="ECO:0000313" key="17">
    <source>
        <dbReference type="Proteomes" id="UP000049495"/>
    </source>
</evidence>
<dbReference type="GO" id="GO:0065002">
    <property type="term" value="P:intracellular protein transmembrane transport"/>
    <property type="evidence" value="ECO:0007669"/>
    <property type="project" value="UniProtKB-UniRule"/>
</dbReference>
<feature type="transmembrane region" description="Helical" evidence="11">
    <location>
        <begin position="427"/>
        <end position="446"/>
    </location>
</feature>
<dbReference type="FunFam" id="3.30.1360.200:FF:000001">
    <property type="entry name" value="Protein translocase subunit SecD"/>
    <property type="match status" value="1"/>
</dbReference>
<comment type="caution">
    <text evidence="16">The sequence shown here is derived from an EMBL/GenBank/DDBJ whole genome shotgun (WGS) entry which is preliminary data.</text>
</comment>
<protein>
    <recommendedName>
        <fullName evidence="10 11">Protein translocase subunit SecD</fullName>
    </recommendedName>
</protein>